<dbReference type="InterPro" id="IPR020806">
    <property type="entry name" value="PKS_PP-bd"/>
</dbReference>
<keyword evidence="10" id="KW-0511">Multifunctional enzyme</keyword>
<dbReference type="InterPro" id="IPR001753">
    <property type="entry name" value="Enoyl-CoA_hydra/iso"/>
</dbReference>
<evidence type="ECO:0000256" key="9">
    <source>
        <dbReference type="ARBA" id="ARBA00022857"/>
    </source>
</evidence>
<dbReference type="SUPFAM" id="SSF47336">
    <property type="entry name" value="ACP-like"/>
    <property type="match status" value="2"/>
</dbReference>
<evidence type="ECO:0000259" key="11">
    <source>
        <dbReference type="PROSITE" id="PS50075"/>
    </source>
</evidence>
<dbReference type="InterPro" id="IPR016039">
    <property type="entry name" value="Thiolase-like"/>
</dbReference>
<protein>
    <submittedName>
        <fullName evidence="13">Malonyl CoA-acyl carrier protein transacylase</fullName>
    </submittedName>
</protein>
<sequence>MNNFDQLLCRLLWGQLQSLGLFTEKNPVMADLKTKYRLCDLYDRWLEESIAVLVRNNYLRRHGESFIVIDALPMDMDAAWKEWDRLKITWLEDPDMKAHMVLVDATIRALPEILTGKVPATDIMFPDSSMKLVEGIYKNNFVADYFNEILANTVAAYIQEQLKQYSTPRIRFLEIGAGTGGASAMIFQKLKLYQDYIQEYCYTDISKAFLMHAEKEYGPQNPYLTYKIFNVEESIGGQGLDTGGYDIVIAANVLHATKNIRQTLRNIKSVFKKNGLIVLNEINQNSLFTHLTFGLLEGWWLYEDKVLRIPGCPGLYPETWQRVLESEGYRSVLFPAQEAHHLGQQIVIAESDGVVRQIQKHNPGVIPVKMRNFTQMTKQLPEQKPLTTQTRGITQNLLREKTIAYIKKLVGETLKIPGNKIDSSKPLEAYGIDSIVISQLTNSLQKGLDGISNTLLFEYQTIDALAEHLIKAQKDSLNKLVGLEERKLYQEIANDSDTLVKSYQAHRIPAFRKSAHHFRHQNQETKKSESRPLREPIAIIGLSGSYPQGENLNDYWENLKKGKDCITEIPENRWSLEGFFHPDPQEAVAQGKSYNKWGGFLEGFADFDPLFFNISPREASNMDPQERLFIESCWEVLEDAGYNKEQLAAKYNGRIGVFAGITKTGFDLYGPDLWKQGEKVYPHTSFSSVANRVSYLLNLRGPSMPIDTMCSSSLIAIHEACEHLHHGECEMAIAGGVNLYLHSSSYIGLCSLGMVSKNNQCAAFGQGGDGFVPGEGVGCVLLKPLSRAKQDGDHIYAVIIGSNTNHSGKTNGYMVPSPNAQSDLIVESFKKSGVDPRTISYVEAAALGSNLGDAIEVSALTKAFSQYTEDKYFCAMGSVKPNIGHLEAASGISQLTKVILQLQHQQLVPSINAEPLNPNINLNNTPFYIQREFQKWKRPMLRIDGEEREFPRRATVSSFGAGGSNGHLIVEEYIPSEEEKIHTRSINSPQIVILSARNTDRLCAAAQQMLEFIELQKDFSLSNFAYTLQLGREAMESRLVMVVNNREELLQGLKEYLKSIKANKDVETPIPIFTGRREEQHSELKDLLSGKIGENLVQALWAERNLEKLALYWAKGGEIPWEALHKGERVRKISLPTYPFEKQQYWINFKSDNKKSNYPMANTDFSNSKVKQRFLDNKGKLAKELYEVLSQFKYNKITVESINKKMINILTNNMQENQSLQETVNNVLNKLAHSLIGVEQAVDEMYEYLQGQNMLKLNILVKEIVCCVLDLSMEKVAMDISLSEYGMDSIVFMDLYRNLKKYFTSLDITSIKQCVTLNDIVLEIGKQIDDEVLNRVVIRKNKEENFYAKSILSMGSMEDIKKIVLQEDEIEEQREIILQKLKKISREELIRRKIFKKDVDVYLYNTFDVMIDERNCLWIIFKIKVLGEQAAMDMLNLNDLIHNGIDMEKIPILYLTHYGTHFLLGGDRLFFAQSNSNEKEIDKFQQWAENFKLIFNYAPSENYPLCVAVCTGTAQGGGFELLISCDFQFVLPQIKLGVPEIKSSLYAGMGGLSYLASQVGLARTKLLNLTGGLINGYQAYEMGLISHLSVNPFYDAYHFYDAIPNMKIAKHLNYRLNQQYKELRNRDLDDWIQFTQANVKEGYRYIIDDYKMFNSLD</sequence>
<comment type="pathway">
    <text evidence="3">Antibiotic biosynthesis; bacillaene biosynthesis.</text>
</comment>
<evidence type="ECO:0000259" key="12">
    <source>
        <dbReference type="PROSITE" id="PS52004"/>
    </source>
</evidence>
<dbReference type="EMBL" id="BFAV01000042">
    <property type="protein sequence ID" value="GBF32535.1"/>
    <property type="molecule type" value="Genomic_DNA"/>
</dbReference>
<dbReference type="Proteomes" id="UP000239549">
    <property type="component" value="Unassembled WGS sequence"/>
</dbReference>
<organism evidence="13 14">
    <name type="scientific">Desulfocucumis palustris</name>
    <dbReference type="NCBI Taxonomy" id="1898651"/>
    <lineage>
        <taxon>Bacteria</taxon>
        <taxon>Bacillati</taxon>
        <taxon>Bacillota</taxon>
        <taxon>Clostridia</taxon>
        <taxon>Eubacteriales</taxon>
        <taxon>Desulfocucumaceae</taxon>
        <taxon>Desulfocucumis</taxon>
    </lineage>
</organism>
<evidence type="ECO:0000256" key="8">
    <source>
        <dbReference type="ARBA" id="ARBA00022737"/>
    </source>
</evidence>
<dbReference type="CDD" id="cd00833">
    <property type="entry name" value="PKS"/>
    <property type="match status" value="1"/>
</dbReference>
<dbReference type="InterPro" id="IPR054514">
    <property type="entry name" value="RhiE-like_linker"/>
</dbReference>
<dbReference type="InterPro" id="IPR020841">
    <property type="entry name" value="PKS_Beta-ketoAc_synthase_dom"/>
</dbReference>
<dbReference type="Pfam" id="PF22336">
    <property type="entry name" value="RhiE-like_linker"/>
    <property type="match status" value="1"/>
</dbReference>
<evidence type="ECO:0000256" key="5">
    <source>
        <dbReference type="ARBA" id="ARBA00022490"/>
    </source>
</evidence>
<evidence type="ECO:0000313" key="13">
    <source>
        <dbReference type="EMBL" id="GBF32535.1"/>
    </source>
</evidence>
<keyword evidence="9" id="KW-0521">NADP</keyword>
<dbReference type="CDD" id="cd06558">
    <property type="entry name" value="crotonase-like"/>
    <property type="match status" value="1"/>
</dbReference>
<evidence type="ECO:0000256" key="2">
    <source>
        <dbReference type="ARBA" id="ARBA00004496"/>
    </source>
</evidence>
<dbReference type="PROSITE" id="PS52004">
    <property type="entry name" value="KS3_2"/>
    <property type="match status" value="1"/>
</dbReference>
<keyword evidence="6" id="KW-0597">Phosphoprotein</keyword>
<dbReference type="GO" id="GO:0005737">
    <property type="term" value="C:cytoplasm"/>
    <property type="evidence" value="ECO:0007669"/>
    <property type="project" value="UniProtKB-SubCell"/>
</dbReference>
<gene>
    <name evidence="13" type="ORF">DCCM_0731</name>
</gene>
<dbReference type="InterPro" id="IPR013217">
    <property type="entry name" value="Methyltransf_12"/>
</dbReference>
<evidence type="ECO:0000256" key="10">
    <source>
        <dbReference type="ARBA" id="ARBA00023268"/>
    </source>
</evidence>
<keyword evidence="8" id="KW-0677">Repeat</keyword>
<dbReference type="InterPro" id="IPR014030">
    <property type="entry name" value="Ketoacyl_synth_N"/>
</dbReference>
<feature type="domain" description="Ketosynthase family 3 (KS3)" evidence="12">
    <location>
        <begin position="534"/>
        <end position="972"/>
    </location>
</feature>
<dbReference type="GO" id="GO:0004312">
    <property type="term" value="F:fatty acid synthase activity"/>
    <property type="evidence" value="ECO:0007669"/>
    <property type="project" value="TreeGrafter"/>
</dbReference>
<dbReference type="PANTHER" id="PTHR43775:SF37">
    <property type="entry name" value="SI:DKEY-61P9.11"/>
    <property type="match status" value="1"/>
</dbReference>
<dbReference type="Gene3D" id="3.40.50.150">
    <property type="entry name" value="Vaccinia Virus protein VP39"/>
    <property type="match status" value="1"/>
</dbReference>
<evidence type="ECO:0000256" key="6">
    <source>
        <dbReference type="ARBA" id="ARBA00022553"/>
    </source>
</evidence>
<dbReference type="InterPro" id="IPR014031">
    <property type="entry name" value="Ketoacyl_synth_C"/>
</dbReference>
<dbReference type="InterPro" id="IPR029063">
    <property type="entry name" value="SAM-dependent_MTases_sf"/>
</dbReference>
<dbReference type="SMART" id="SM00823">
    <property type="entry name" value="PKS_PP"/>
    <property type="match status" value="1"/>
</dbReference>
<evidence type="ECO:0000313" key="14">
    <source>
        <dbReference type="Proteomes" id="UP000239549"/>
    </source>
</evidence>
<dbReference type="Pfam" id="PF00378">
    <property type="entry name" value="ECH_1"/>
    <property type="match status" value="1"/>
</dbReference>
<dbReference type="PANTHER" id="PTHR43775">
    <property type="entry name" value="FATTY ACID SYNTHASE"/>
    <property type="match status" value="1"/>
</dbReference>
<dbReference type="GO" id="GO:0031177">
    <property type="term" value="F:phosphopantetheine binding"/>
    <property type="evidence" value="ECO:0007669"/>
    <property type="project" value="InterPro"/>
</dbReference>
<evidence type="ECO:0000256" key="4">
    <source>
        <dbReference type="ARBA" id="ARBA00022450"/>
    </source>
</evidence>
<dbReference type="SUPFAM" id="SSF52096">
    <property type="entry name" value="ClpP/crotonase"/>
    <property type="match status" value="1"/>
</dbReference>
<dbReference type="InterPro" id="IPR009081">
    <property type="entry name" value="PP-bd_ACP"/>
</dbReference>
<proteinExistence type="predicted"/>
<dbReference type="Gene3D" id="1.10.1240.100">
    <property type="match status" value="1"/>
</dbReference>
<dbReference type="Pfam" id="PF02801">
    <property type="entry name" value="Ketoacyl-synt_C"/>
    <property type="match status" value="1"/>
</dbReference>
<comment type="caution">
    <text evidence="13">The sequence shown here is derived from an EMBL/GenBank/DDBJ whole genome shotgun (WGS) entry which is preliminary data.</text>
</comment>
<feature type="domain" description="Carrier" evidence="11">
    <location>
        <begin position="400"/>
        <end position="473"/>
    </location>
</feature>
<dbReference type="InterPro" id="IPR036736">
    <property type="entry name" value="ACP-like_sf"/>
</dbReference>
<dbReference type="FunFam" id="3.40.47.10:FF:000019">
    <property type="entry name" value="Polyketide synthase type I"/>
    <property type="match status" value="1"/>
</dbReference>
<comment type="function">
    <text evidence="1">Involved in some intermediate steps for the synthesis of the antibiotic polyketide bacillaene which is involved in secondary metabolism.</text>
</comment>
<comment type="subcellular location">
    <subcellularLocation>
        <location evidence="2">Cytoplasm</location>
    </subcellularLocation>
</comment>
<dbReference type="RefSeq" id="WP_104371050.1">
    <property type="nucleotide sequence ID" value="NZ_BFAV01000042.1"/>
</dbReference>
<name>A0A2L2X8M9_9FIRM</name>
<keyword evidence="4" id="KW-0596">Phosphopantetheine</keyword>
<dbReference type="FunFam" id="3.40.50.150:FF:000650">
    <property type="entry name" value="Polyketide synthase RzxC"/>
    <property type="match status" value="1"/>
</dbReference>
<dbReference type="Pfam" id="PF08242">
    <property type="entry name" value="Methyltransf_12"/>
    <property type="match status" value="1"/>
</dbReference>
<dbReference type="Gene3D" id="1.10.1200.10">
    <property type="entry name" value="ACP-like"/>
    <property type="match status" value="2"/>
</dbReference>
<dbReference type="GO" id="GO:0071770">
    <property type="term" value="P:DIM/DIP cell wall layer assembly"/>
    <property type="evidence" value="ECO:0007669"/>
    <property type="project" value="TreeGrafter"/>
</dbReference>
<dbReference type="GO" id="GO:0006633">
    <property type="term" value="P:fatty acid biosynthetic process"/>
    <property type="evidence" value="ECO:0007669"/>
    <property type="project" value="TreeGrafter"/>
</dbReference>
<dbReference type="OrthoDB" id="9808669at2"/>
<dbReference type="InterPro" id="IPR050091">
    <property type="entry name" value="PKS_NRPS_Biosynth_Enz"/>
</dbReference>
<dbReference type="Pfam" id="PF00550">
    <property type="entry name" value="PP-binding"/>
    <property type="match status" value="2"/>
</dbReference>
<reference evidence="14" key="1">
    <citation type="submission" date="2018-02" db="EMBL/GenBank/DDBJ databases">
        <title>Genome sequence of Desulfocucumis palustris strain NAW-5.</title>
        <authorList>
            <person name="Watanabe M."/>
            <person name="Kojima H."/>
            <person name="Fukui M."/>
        </authorList>
    </citation>
    <scope>NUCLEOTIDE SEQUENCE [LARGE SCALE GENOMIC DNA]</scope>
    <source>
        <strain evidence="14">NAW-5</strain>
    </source>
</reference>
<dbReference type="SMART" id="SM00825">
    <property type="entry name" value="PKS_KS"/>
    <property type="match status" value="1"/>
</dbReference>
<accession>A0A2L2X8M9</accession>
<dbReference type="GO" id="GO:0005886">
    <property type="term" value="C:plasma membrane"/>
    <property type="evidence" value="ECO:0007669"/>
    <property type="project" value="TreeGrafter"/>
</dbReference>
<dbReference type="SUPFAM" id="SSF53335">
    <property type="entry name" value="S-adenosyl-L-methionine-dependent methyltransferases"/>
    <property type="match status" value="1"/>
</dbReference>
<dbReference type="InterPro" id="IPR029045">
    <property type="entry name" value="ClpP/crotonase-like_dom_sf"/>
</dbReference>
<keyword evidence="7" id="KW-0808">Transferase</keyword>
<evidence type="ECO:0000256" key="3">
    <source>
        <dbReference type="ARBA" id="ARBA00004789"/>
    </source>
</evidence>
<evidence type="ECO:0000256" key="1">
    <source>
        <dbReference type="ARBA" id="ARBA00003299"/>
    </source>
</evidence>
<evidence type="ECO:0000256" key="7">
    <source>
        <dbReference type="ARBA" id="ARBA00022679"/>
    </source>
</evidence>
<dbReference type="Gene3D" id="3.40.47.10">
    <property type="match status" value="1"/>
</dbReference>
<dbReference type="Pfam" id="PF00109">
    <property type="entry name" value="ketoacyl-synt"/>
    <property type="match status" value="1"/>
</dbReference>
<dbReference type="Gene3D" id="3.90.226.10">
    <property type="entry name" value="2-enoyl-CoA Hydratase, Chain A, domain 1"/>
    <property type="match status" value="1"/>
</dbReference>
<keyword evidence="5" id="KW-0963">Cytoplasm</keyword>
<dbReference type="CDD" id="cd02440">
    <property type="entry name" value="AdoMet_MTases"/>
    <property type="match status" value="1"/>
</dbReference>
<dbReference type="SUPFAM" id="SSF53901">
    <property type="entry name" value="Thiolase-like"/>
    <property type="match status" value="1"/>
</dbReference>
<keyword evidence="14" id="KW-1185">Reference proteome</keyword>
<dbReference type="PROSITE" id="PS50075">
    <property type="entry name" value="CARRIER"/>
    <property type="match status" value="1"/>
</dbReference>